<reference evidence="1" key="1">
    <citation type="submission" date="2023-04" db="EMBL/GenBank/DDBJ databases">
        <title>Draft Genome sequencing of Naganishia species isolated from polar environments using Oxford Nanopore Technology.</title>
        <authorList>
            <person name="Leo P."/>
            <person name="Venkateswaran K."/>
        </authorList>
    </citation>
    <scope>NUCLEOTIDE SEQUENCE</scope>
    <source>
        <strain evidence="1">MNA-CCFEE 5262</strain>
    </source>
</reference>
<evidence type="ECO:0000313" key="1">
    <source>
        <dbReference type="EMBL" id="KAJ9094208.1"/>
    </source>
</evidence>
<evidence type="ECO:0000313" key="2">
    <source>
        <dbReference type="Proteomes" id="UP001230649"/>
    </source>
</evidence>
<sequence>MSVQNTTSPAAIPSPPAAIAPVPSEDIVARKVADFIVNTGIGFSVGVVSSVLLFRRKSTCRSGGKAWLTWYLMESSSL</sequence>
<protein>
    <submittedName>
        <fullName evidence="1">Uncharacterized protein</fullName>
    </submittedName>
</protein>
<dbReference type="Proteomes" id="UP001230649">
    <property type="component" value="Unassembled WGS sequence"/>
</dbReference>
<organism evidence="1 2">
    <name type="scientific">Naganishia adeliensis</name>
    <dbReference type="NCBI Taxonomy" id="92952"/>
    <lineage>
        <taxon>Eukaryota</taxon>
        <taxon>Fungi</taxon>
        <taxon>Dikarya</taxon>
        <taxon>Basidiomycota</taxon>
        <taxon>Agaricomycotina</taxon>
        <taxon>Tremellomycetes</taxon>
        <taxon>Filobasidiales</taxon>
        <taxon>Filobasidiaceae</taxon>
        <taxon>Naganishia</taxon>
    </lineage>
</organism>
<gene>
    <name evidence="1" type="ORF">QFC20_006941</name>
</gene>
<comment type="caution">
    <text evidence="1">The sequence shown here is derived from an EMBL/GenBank/DDBJ whole genome shotgun (WGS) entry which is preliminary data.</text>
</comment>
<proteinExistence type="predicted"/>
<name>A0ACC2V4B1_9TREE</name>
<dbReference type="EMBL" id="JASBWS010000141">
    <property type="protein sequence ID" value="KAJ9094208.1"/>
    <property type="molecule type" value="Genomic_DNA"/>
</dbReference>
<keyword evidence="2" id="KW-1185">Reference proteome</keyword>
<accession>A0ACC2V4B1</accession>